<dbReference type="InterPro" id="IPR036661">
    <property type="entry name" value="Luciferase-like_sf"/>
</dbReference>
<evidence type="ECO:0000313" key="5">
    <source>
        <dbReference type="Proteomes" id="UP000509335"/>
    </source>
</evidence>
<accession>A0A7H8XKI2</accession>
<dbReference type="NCBIfam" id="TIGR03554">
    <property type="entry name" value="F420_G6P_DH"/>
    <property type="match status" value="1"/>
</dbReference>
<dbReference type="Pfam" id="PF00296">
    <property type="entry name" value="Bac_luciferase"/>
    <property type="match status" value="1"/>
</dbReference>
<protein>
    <submittedName>
        <fullName evidence="4">Glucose-6-phosphate dehydrogenase (Coenzyme-F420)</fullName>
        <ecNumber evidence="4">1.1.98.2</ecNumber>
    </submittedName>
</protein>
<sequence length="360" mass="39347">MGLLEKEISTVRIGYKASAEQFGPRPLVEHAVRAEELGFDSVWVSDHFLPWRRHGGHAPAALAWMAAVGERTRRIQIGTSVMVPTFRYNPAVVAQTFATLALLHDNRVALGVGTGEALNEVAVSGRAWPEFKERFARLREAIGLMRALWTEDEVTVDGGYYPLVGARICDRPAAPVPIYVATGGPLVARYAGRVADGLICTSGKGMELYVDKLLPAAVEGATAAGRDAADLDRMIEIKISYDRDPHLALENTRFWAPLSLPAEHKHSVSSPDKLERLADELPIEQVAGRWIVTADPREAVAQIRPYLDAGMNHLVFHGPGHDQERFLTQFATDVVPRLRALEGTAAMGRLGTIQKPASVI</sequence>
<evidence type="ECO:0000259" key="3">
    <source>
        <dbReference type="Pfam" id="PF00296"/>
    </source>
</evidence>
<dbReference type="SUPFAM" id="SSF51679">
    <property type="entry name" value="Bacterial luciferase-like"/>
    <property type="match status" value="1"/>
</dbReference>
<dbReference type="Proteomes" id="UP000509335">
    <property type="component" value="Chromosome"/>
</dbReference>
<dbReference type="KEGG" id="mcab:HXZ27_15920"/>
<gene>
    <name evidence="4" type="primary">fgd</name>
    <name evidence="4" type="ORF">HXZ27_15920</name>
</gene>
<feature type="domain" description="Luciferase-like" evidence="3">
    <location>
        <begin position="14"/>
        <end position="312"/>
    </location>
</feature>
<dbReference type="GO" id="GO:0016705">
    <property type="term" value="F:oxidoreductase activity, acting on paired donors, with incorporation or reduction of molecular oxygen"/>
    <property type="evidence" value="ECO:0007669"/>
    <property type="project" value="InterPro"/>
</dbReference>
<evidence type="ECO:0000256" key="1">
    <source>
        <dbReference type="ARBA" id="ARBA00023002"/>
    </source>
</evidence>
<dbReference type="Gene3D" id="3.20.20.30">
    <property type="entry name" value="Luciferase-like domain"/>
    <property type="match status" value="1"/>
</dbReference>
<dbReference type="InterPro" id="IPR050564">
    <property type="entry name" value="F420-G6PD/mer"/>
</dbReference>
<proteinExistence type="predicted"/>
<dbReference type="GO" id="GO:0052749">
    <property type="term" value="F:glucose-6-phosphate dehydrogenase (coenzyme F420) activity"/>
    <property type="evidence" value="ECO:0007669"/>
    <property type="project" value="UniProtKB-EC"/>
</dbReference>
<reference evidence="4 5" key="1">
    <citation type="submission" date="2020-07" db="EMBL/GenBank/DDBJ databases">
        <title>A bifunctional nitrone conjugated secondary metabolite targeting the ribosome.</title>
        <authorList>
            <person name="Limbrick E.M."/>
            <person name="Graf M."/>
            <person name="Derewacz D.K."/>
            <person name="Nguyen F."/>
            <person name="Spraggins J.M."/>
            <person name="Wieland M."/>
            <person name="Ynigez-Gutierrez A.E."/>
            <person name="Reisman B.J."/>
            <person name="Zinshteyn B."/>
            <person name="McCulloch K."/>
            <person name="Iverson T.M."/>
            <person name="Green R."/>
            <person name="Wilson D.N."/>
            <person name="Bachmann B.O."/>
        </authorList>
    </citation>
    <scope>NUCLEOTIDE SEQUENCE [LARGE SCALE GENOMIC DNA]</scope>
    <source>
        <strain evidence="5">aurantiaca</strain>
    </source>
</reference>
<organism evidence="4 5">
    <name type="scientific">Micromonospora carbonacea</name>
    <dbReference type="NCBI Taxonomy" id="47853"/>
    <lineage>
        <taxon>Bacteria</taxon>
        <taxon>Bacillati</taxon>
        <taxon>Actinomycetota</taxon>
        <taxon>Actinomycetes</taxon>
        <taxon>Micromonosporales</taxon>
        <taxon>Micromonosporaceae</taxon>
        <taxon>Micromonospora</taxon>
    </lineage>
</organism>
<keyword evidence="1 4" id="KW-0560">Oxidoreductase</keyword>
<dbReference type="NCBIfam" id="TIGR03557">
    <property type="entry name" value="F420_G6P_family"/>
    <property type="match status" value="1"/>
</dbReference>
<dbReference type="PANTHER" id="PTHR43244:SF1">
    <property type="entry name" value="5,10-METHYLENETETRAHYDROMETHANOPTERIN REDUCTASE"/>
    <property type="match status" value="1"/>
</dbReference>
<dbReference type="InterPro" id="IPR011251">
    <property type="entry name" value="Luciferase-like_dom"/>
</dbReference>
<dbReference type="CDD" id="cd01097">
    <property type="entry name" value="Tetrahydromethanopterin_reductase"/>
    <property type="match status" value="1"/>
</dbReference>
<dbReference type="AlphaFoldDB" id="A0A7H8XKI2"/>
<dbReference type="InterPro" id="IPR019944">
    <property type="entry name" value="F420-dep_G6P_DH"/>
</dbReference>
<name>A0A7H8XKI2_9ACTN</name>
<evidence type="ECO:0000313" key="4">
    <source>
        <dbReference type="EMBL" id="QLD25507.1"/>
    </source>
</evidence>
<keyword evidence="2" id="KW-0119">Carbohydrate metabolism</keyword>
<dbReference type="InterPro" id="IPR019945">
    <property type="entry name" value="F420_G6P_DH-rel"/>
</dbReference>
<evidence type="ECO:0000256" key="2">
    <source>
        <dbReference type="ARBA" id="ARBA00023277"/>
    </source>
</evidence>
<dbReference type="EC" id="1.1.98.2" evidence="4"/>
<dbReference type="PANTHER" id="PTHR43244">
    <property type="match status" value="1"/>
</dbReference>
<dbReference type="EMBL" id="CP058322">
    <property type="protein sequence ID" value="QLD25507.1"/>
    <property type="molecule type" value="Genomic_DNA"/>
</dbReference>